<organism evidence="10 11">
    <name type="scientific">Nocardioides silvaticus</name>
    <dbReference type="NCBI Taxonomy" id="2201891"/>
    <lineage>
        <taxon>Bacteria</taxon>
        <taxon>Bacillati</taxon>
        <taxon>Actinomycetota</taxon>
        <taxon>Actinomycetes</taxon>
        <taxon>Propionibacteriales</taxon>
        <taxon>Nocardioidaceae</taxon>
        <taxon>Nocardioides</taxon>
    </lineage>
</organism>
<dbReference type="OrthoDB" id="3727474at2"/>
<keyword evidence="5 8" id="KW-1133">Transmembrane helix</keyword>
<keyword evidence="3" id="KW-1003">Cell membrane</keyword>
<evidence type="ECO:0000256" key="3">
    <source>
        <dbReference type="ARBA" id="ARBA00022475"/>
    </source>
</evidence>
<dbReference type="RefSeq" id="WP_109696660.1">
    <property type="nucleotide sequence ID" value="NZ_QGDD01000010.1"/>
</dbReference>
<name>A0A316TDU2_9ACTN</name>
<feature type="region of interest" description="Disordered" evidence="7">
    <location>
        <begin position="239"/>
        <end position="261"/>
    </location>
</feature>
<keyword evidence="4 8" id="KW-0812">Transmembrane</keyword>
<keyword evidence="6 8" id="KW-0472">Membrane</keyword>
<evidence type="ECO:0000256" key="8">
    <source>
        <dbReference type="SAM" id="Phobius"/>
    </source>
</evidence>
<gene>
    <name evidence="10" type="ORF">DJ010_18805</name>
</gene>
<sequence length="313" mass="33518">MAKSVRTARTRRPGRWLWPESFRPWDGTAARADLVLLGGFAAVILLGFALRPAKPFLVAEHPVALQLVSGDLLATGAAAAFARAGEVPLWLVVAAGVVGTAKLDWLLWWAGRRWGEGMIRMIAAPQQAARYSARARNLSPWVVRVAVALAVLPGIPTPVVLVVAGMAGMRLVTFLALDLVAALLVTSLVAGLGYALGQHAVDLVLVIDQHASRISLALLVLAFLVPWVRALLRRRRRRRRERPALSGTQPGSGVVSRKGAPTRALSTTVVNAQPVGHNAVWTSSVRPTTFMSRTSEPSSRRSCAPTAGRCAPR</sequence>
<dbReference type="EMBL" id="QGDD01000010">
    <property type="protein sequence ID" value="PWN01219.1"/>
    <property type="molecule type" value="Genomic_DNA"/>
</dbReference>
<proteinExistence type="inferred from homology"/>
<comment type="caution">
    <text evidence="10">The sequence shown here is derived from an EMBL/GenBank/DDBJ whole genome shotgun (WGS) entry which is preliminary data.</text>
</comment>
<feature type="transmembrane region" description="Helical" evidence="8">
    <location>
        <begin position="171"/>
        <end position="194"/>
    </location>
</feature>
<evidence type="ECO:0000313" key="11">
    <source>
        <dbReference type="Proteomes" id="UP000245507"/>
    </source>
</evidence>
<feature type="domain" description="VTT" evidence="9">
    <location>
        <begin position="74"/>
        <end position="194"/>
    </location>
</feature>
<feature type="transmembrane region" description="Helical" evidence="8">
    <location>
        <begin position="214"/>
        <end position="232"/>
    </location>
</feature>
<evidence type="ECO:0000256" key="6">
    <source>
        <dbReference type="ARBA" id="ARBA00023136"/>
    </source>
</evidence>
<dbReference type="AlphaFoldDB" id="A0A316TDU2"/>
<feature type="region of interest" description="Disordered" evidence="7">
    <location>
        <begin position="286"/>
        <end position="313"/>
    </location>
</feature>
<evidence type="ECO:0000256" key="5">
    <source>
        <dbReference type="ARBA" id="ARBA00022989"/>
    </source>
</evidence>
<feature type="compositionally biased region" description="Polar residues" evidence="7">
    <location>
        <begin position="286"/>
        <end position="301"/>
    </location>
</feature>
<dbReference type="Pfam" id="PF09335">
    <property type="entry name" value="VTT_dom"/>
    <property type="match status" value="1"/>
</dbReference>
<dbReference type="InterPro" id="IPR051311">
    <property type="entry name" value="DedA_domain"/>
</dbReference>
<evidence type="ECO:0000256" key="2">
    <source>
        <dbReference type="ARBA" id="ARBA00010792"/>
    </source>
</evidence>
<accession>A0A316TDU2</accession>
<dbReference type="PANTHER" id="PTHR42709:SF6">
    <property type="entry name" value="UNDECAPRENYL PHOSPHATE TRANSPORTER A"/>
    <property type="match status" value="1"/>
</dbReference>
<protein>
    <submittedName>
        <fullName evidence="10">DedA family protein</fullName>
    </submittedName>
</protein>
<dbReference type="Proteomes" id="UP000245507">
    <property type="component" value="Unassembled WGS sequence"/>
</dbReference>
<feature type="transmembrane region" description="Helical" evidence="8">
    <location>
        <begin position="32"/>
        <end position="51"/>
    </location>
</feature>
<comment type="similarity">
    <text evidence="2">Belongs to the DedA family.</text>
</comment>
<evidence type="ECO:0000256" key="4">
    <source>
        <dbReference type="ARBA" id="ARBA00022692"/>
    </source>
</evidence>
<evidence type="ECO:0000256" key="7">
    <source>
        <dbReference type="SAM" id="MobiDB-lite"/>
    </source>
</evidence>
<comment type="subcellular location">
    <subcellularLocation>
        <location evidence="1">Cell membrane</location>
        <topology evidence="1">Multi-pass membrane protein</topology>
    </subcellularLocation>
</comment>
<evidence type="ECO:0000256" key="1">
    <source>
        <dbReference type="ARBA" id="ARBA00004651"/>
    </source>
</evidence>
<feature type="transmembrane region" description="Helical" evidence="8">
    <location>
        <begin position="89"/>
        <end position="111"/>
    </location>
</feature>
<reference evidence="10 11" key="1">
    <citation type="submission" date="2018-05" db="EMBL/GenBank/DDBJ databases">
        <title>Nocardioides silvaticus genome.</title>
        <authorList>
            <person name="Li C."/>
            <person name="Wang G."/>
        </authorList>
    </citation>
    <scope>NUCLEOTIDE SEQUENCE [LARGE SCALE GENOMIC DNA]</scope>
    <source>
        <strain evidence="10 11">CCTCC AB 2018079</strain>
    </source>
</reference>
<feature type="transmembrane region" description="Helical" evidence="8">
    <location>
        <begin position="63"/>
        <end position="82"/>
    </location>
</feature>
<dbReference type="InterPro" id="IPR032816">
    <property type="entry name" value="VTT_dom"/>
</dbReference>
<evidence type="ECO:0000259" key="9">
    <source>
        <dbReference type="Pfam" id="PF09335"/>
    </source>
</evidence>
<dbReference type="GO" id="GO:0005886">
    <property type="term" value="C:plasma membrane"/>
    <property type="evidence" value="ECO:0007669"/>
    <property type="project" value="UniProtKB-SubCell"/>
</dbReference>
<dbReference type="PANTHER" id="PTHR42709">
    <property type="entry name" value="ALKALINE PHOSPHATASE LIKE PROTEIN"/>
    <property type="match status" value="1"/>
</dbReference>
<feature type="transmembrane region" description="Helical" evidence="8">
    <location>
        <begin position="141"/>
        <end position="164"/>
    </location>
</feature>
<evidence type="ECO:0000313" key="10">
    <source>
        <dbReference type="EMBL" id="PWN01219.1"/>
    </source>
</evidence>
<keyword evidence="11" id="KW-1185">Reference proteome</keyword>